<feature type="transmembrane region" description="Helical" evidence="1">
    <location>
        <begin position="326"/>
        <end position="346"/>
    </location>
</feature>
<gene>
    <name evidence="2" type="ORF">HG542_23155</name>
</gene>
<dbReference type="AlphaFoldDB" id="A0A7Y7E8Y8"/>
<dbReference type="PANTHER" id="PTHR23537:SF1">
    <property type="entry name" value="SUGAR TRANSPORTER"/>
    <property type="match status" value="1"/>
</dbReference>
<dbReference type="Gene3D" id="1.20.1250.20">
    <property type="entry name" value="MFS general substrate transporter like domains"/>
    <property type="match status" value="2"/>
</dbReference>
<dbReference type="InterPro" id="IPR010645">
    <property type="entry name" value="MFS_4"/>
</dbReference>
<feature type="transmembrane region" description="Helical" evidence="1">
    <location>
        <begin position="106"/>
        <end position="130"/>
    </location>
</feature>
<feature type="transmembrane region" description="Helical" evidence="1">
    <location>
        <begin position="267"/>
        <end position="286"/>
    </location>
</feature>
<organism evidence="2 3">
    <name type="scientific">Streptomyces morookaense</name>
    <name type="common">Streptoverticillium morookaense</name>
    <dbReference type="NCBI Taxonomy" id="1970"/>
    <lineage>
        <taxon>Bacteria</taxon>
        <taxon>Bacillati</taxon>
        <taxon>Actinomycetota</taxon>
        <taxon>Actinomycetes</taxon>
        <taxon>Kitasatosporales</taxon>
        <taxon>Streptomycetaceae</taxon>
        <taxon>Streptomyces</taxon>
    </lineage>
</organism>
<sequence length="355" mass="36075">MFTPILPMMEHQTHVTASDGASIATANYLGYLLGALAAGFIPPLIRSRAVLPVCLAVLVATLAAMPLTTALPLWVALRFLAGAASALVFVSTARSAQAGLRHRPRLIGWVYGGVGLGIAVTGLAVLLIHQSGTWRQAWWVAAALSAVTALFIARAPAEEAAPAAARTAPPQRPARGPLAWLAVSYFLEGVGYIVAATFLVAALSADGSPSWLGTGAWVIVGLAAFPSCVLWMALSLRIPRPLLLTVALLVQAMAVALPSVLGGTGAAVVSAVGFGGTFMAITQLSLVTGTALGTPRTVALLTAGYGLGQVAGPLVVQPVLSHGYRPALAISGGVLLAAALCAAPLMRRAADPAHA</sequence>
<dbReference type="EMBL" id="JABBXF010000056">
    <property type="protein sequence ID" value="NVK80535.1"/>
    <property type="molecule type" value="Genomic_DNA"/>
</dbReference>
<feature type="transmembrane region" description="Helical" evidence="1">
    <location>
        <begin position="241"/>
        <end position="261"/>
    </location>
</feature>
<dbReference type="GO" id="GO:0005886">
    <property type="term" value="C:plasma membrane"/>
    <property type="evidence" value="ECO:0007669"/>
    <property type="project" value="TreeGrafter"/>
</dbReference>
<feature type="transmembrane region" description="Helical" evidence="1">
    <location>
        <begin position="73"/>
        <end position="94"/>
    </location>
</feature>
<dbReference type="InterPro" id="IPR036259">
    <property type="entry name" value="MFS_trans_sf"/>
</dbReference>
<evidence type="ECO:0000256" key="1">
    <source>
        <dbReference type="SAM" id="Phobius"/>
    </source>
</evidence>
<feature type="transmembrane region" description="Helical" evidence="1">
    <location>
        <begin position="20"/>
        <end position="42"/>
    </location>
</feature>
<name>A0A7Y7E8Y8_STRMO</name>
<evidence type="ECO:0000313" key="2">
    <source>
        <dbReference type="EMBL" id="NVK80535.1"/>
    </source>
</evidence>
<feature type="transmembrane region" description="Helical" evidence="1">
    <location>
        <begin position="49"/>
        <end position="67"/>
    </location>
</feature>
<keyword evidence="1" id="KW-1133">Transmembrane helix</keyword>
<dbReference type="SUPFAM" id="SSF103473">
    <property type="entry name" value="MFS general substrate transporter"/>
    <property type="match status" value="1"/>
</dbReference>
<evidence type="ECO:0000313" key="3">
    <source>
        <dbReference type="Proteomes" id="UP000587462"/>
    </source>
</evidence>
<protein>
    <submittedName>
        <fullName evidence="2">YbfB/YjiJ family MFS transporter</fullName>
    </submittedName>
</protein>
<dbReference type="Pfam" id="PF06779">
    <property type="entry name" value="MFS_4"/>
    <property type="match status" value="1"/>
</dbReference>
<comment type="caution">
    <text evidence="2">The sequence shown here is derived from an EMBL/GenBank/DDBJ whole genome shotgun (WGS) entry which is preliminary data.</text>
</comment>
<keyword evidence="1" id="KW-0472">Membrane</keyword>
<dbReference type="PANTHER" id="PTHR23537">
    <property type="match status" value="1"/>
</dbReference>
<keyword evidence="3" id="KW-1185">Reference proteome</keyword>
<feature type="transmembrane region" description="Helical" evidence="1">
    <location>
        <begin position="178"/>
        <end position="203"/>
    </location>
</feature>
<dbReference type="Proteomes" id="UP000587462">
    <property type="component" value="Unassembled WGS sequence"/>
</dbReference>
<reference evidence="2 3" key="1">
    <citation type="submission" date="2020-04" db="EMBL/GenBank/DDBJ databases">
        <title>Draft Genome Sequence of Streptomyces morookaense DSM 40503, an 8-azaguanine-producing strain.</title>
        <authorList>
            <person name="Qi J."/>
            <person name="Gao J.-M."/>
        </authorList>
    </citation>
    <scope>NUCLEOTIDE SEQUENCE [LARGE SCALE GENOMIC DNA]</scope>
    <source>
        <strain evidence="2 3">DSM 40503</strain>
    </source>
</reference>
<accession>A0A7Y7E8Y8</accession>
<proteinExistence type="predicted"/>
<feature type="transmembrane region" description="Helical" evidence="1">
    <location>
        <begin position="298"/>
        <end position="320"/>
    </location>
</feature>
<feature type="transmembrane region" description="Helical" evidence="1">
    <location>
        <begin position="136"/>
        <end position="157"/>
    </location>
</feature>
<keyword evidence="1" id="KW-0812">Transmembrane</keyword>
<feature type="transmembrane region" description="Helical" evidence="1">
    <location>
        <begin position="215"/>
        <end position="234"/>
    </location>
</feature>